<name>A0A4Z2HKW7_9TELE</name>
<evidence type="ECO:0000256" key="1">
    <source>
        <dbReference type="SAM" id="SignalP"/>
    </source>
</evidence>
<sequence length="76" mass="7908">MTRMCLSYLGALLLALHLISSQVVQAQNVTVSPTNTTIPANVTATTPPPENGCGTTAAFPLMLPLAAAASLFHIWS</sequence>
<dbReference type="AlphaFoldDB" id="A0A4Z2HKW7"/>
<evidence type="ECO:0000313" key="2">
    <source>
        <dbReference type="EMBL" id="TNN65482.1"/>
    </source>
</evidence>
<organism evidence="2 3">
    <name type="scientific">Liparis tanakae</name>
    <name type="common">Tanaka's snailfish</name>
    <dbReference type="NCBI Taxonomy" id="230148"/>
    <lineage>
        <taxon>Eukaryota</taxon>
        <taxon>Metazoa</taxon>
        <taxon>Chordata</taxon>
        <taxon>Craniata</taxon>
        <taxon>Vertebrata</taxon>
        <taxon>Euteleostomi</taxon>
        <taxon>Actinopterygii</taxon>
        <taxon>Neopterygii</taxon>
        <taxon>Teleostei</taxon>
        <taxon>Neoteleostei</taxon>
        <taxon>Acanthomorphata</taxon>
        <taxon>Eupercaria</taxon>
        <taxon>Perciformes</taxon>
        <taxon>Cottioidei</taxon>
        <taxon>Cottales</taxon>
        <taxon>Liparidae</taxon>
        <taxon>Liparis</taxon>
    </lineage>
</organism>
<accession>A0A4Z2HKW7</accession>
<keyword evidence="1" id="KW-0732">Signal</keyword>
<feature type="signal peptide" evidence="1">
    <location>
        <begin position="1"/>
        <end position="26"/>
    </location>
</feature>
<proteinExistence type="predicted"/>
<gene>
    <name evidence="2" type="ORF">EYF80_024301</name>
</gene>
<feature type="chain" id="PRO_5021282852" evidence="1">
    <location>
        <begin position="27"/>
        <end position="76"/>
    </location>
</feature>
<protein>
    <submittedName>
        <fullName evidence="2">Uncharacterized protein</fullName>
    </submittedName>
</protein>
<dbReference type="EMBL" id="SRLO01000234">
    <property type="protein sequence ID" value="TNN65482.1"/>
    <property type="molecule type" value="Genomic_DNA"/>
</dbReference>
<keyword evidence="3" id="KW-1185">Reference proteome</keyword>
<comment type="caution">
    <text evidence="2">The sequence shown here is derived from an EMBL/GenBank/DDBJ whole genome shotgun (WGS) entry which is preliminary data.</text>
</comment>
<evidence type="ECO:0000313" key="3">
    <source>
        <dbReference type="Proteomes" id="UP000314294"/>
    </source>
</evidence>
<dbReference type="Proteomes" id="UP000314294">
    <property type="component" value="Unassembled WGS sequence"/>
</dbReference>
<reference evidence="2 3" key="1">
    <citation type="submission" date="2019-03" db="EMBL/GenBank/DDBJ databases">
        <title>First draft genome of Liparis tanakae, snailfish: a comprehensive survey of snailfish specific genes.</title>
        <authorList>
            <person name="Kim W."/>
            <person name="Song I."/>
            <person name="Jeong J.-H."/>
            <person name="Kim D."/>
            <person name="Kim S."/>
            <person name="Ryu S."/>
            <person name="Song J.Y."/>
            <person name="Lee S.K."/>
        </authorList>
    </citation>
    <scope>NUCLEOTIDE SEQUENCE [LARGE SCALE GENOMIC DNA]</scope>
    <source>
        <tissue evidence="2">Muscle</tissue>
    </source>
</reference>